<proteinExistence type="inferred from homology"/>
<gene>
    <name evidence="4 5" type="primary">fliW</name>
    <name evidence="5" type="ORF">FA727_13340</name>
</gene>
<dbReference type="GO" id="GO:0044780">
    <property type="term" value="P:bacterial-type flagellum assembly"/>
    <property type="evidence" value="ECO:0007669"/>
    <property type="project" value="UniProtKB-UniRule"/>
</dbReference>
<comment type="subunit">
    <text evidence="4">Interacts with translational regulator CsrA and flagellin(s).</text>
</comment>
<dbReference type="GO" id="GO:0005737">
    <property type="term" value="C:cytoplasm"/>
    <property type="evidence" value="ECO:0007669"/>
    <property type="project" value="UniProtKB-SubCell"/>
</dbReference>
<keyword evidence="6" id="KW-1185">Reference proteome</keyword>
<dbReference type="OrthoDB" id="9801235at2"/>
<dbReference type="RefSeq" id="WP_136831551.1">
    <property type="nucleotide sequence ID" value="NZ_SWBM01000002.1"/>
</dbReference>
<comment type="function">
    <text evidence="4">Acts as an anti-CsrA protein, binds CsrA and prevents it from repressing translation of its target genes, one of which is flagellin. Binds to flagellin and participates in the assembly of the flagellum.</text>
</comment>
<dbReference type="AlphaFoldDB" id="A0A4U1D3Q9"/>
<dbReference type="Proteomes" id="UP000307756">
    <property type="component" value="Unassembled WGS sequence"/>
</dbReference>
<keyword evidence="4" id="KW-0143">Chaperone</keyword>
<comment type="subcellular location">
    <subcellularLocation>
        <location evidence="4">Cytoplasm</location>
    </subcellularLocation>
</comment>
<comment type="similarity">
    <text evidence="4">Belongs to the FliW family.</text>
</comment>
<evidence type="ECO:0000313" key="5">
    <source>
        <dbReference type="EMBL" id="TKC17035.1"/>
    </source>
</evidence>
<dbReference type="Gene3D" id="2.30.290.10">
    <property type="entry name" value="BH3618-like"/>
    <property type="match status" value="1"/>
</dbReference>
<dbReference type="InterPro" id="IPR024046">
    <property type="entry name" value="Flagellar_assmbl_FliW_dom_sf"/>
</dbReference>
<dbReference type="Pfam" id="PF02623">
    <property type="entry name" value="FliW"/>
    <property type="match status" value="1"/>
</dbReference>
<dbReference type="PANTHER" id="PTHR39190:SF1">
    <property type="entry name" value="FLAGELLAR ASSEMBLY FACTOR FLIW"/>
    <property type="match status" value="1"/>
</dbReference>
<keyword evidence="5" id="KW-0966">Cell projection</keyword>
<name>A0A4U1D3Q9_9BACI</name>
<reference evidence="5 6" key="1">
    <citation type="journal article" date="2011" name="J. Microbiol.">
        <title>Bacillus kyonggiensis sp. nov., isolated from soil of a lettuce field.</title>
        <authorList>
            <person name="Dong K."/>
            <person name="Lee S."/>
        </authorList>
    </citation>
    <scope>NUCLEOTIDE SEQUENCE [LARGE SCALE GENOMIC DNA]</scope>
    <source>
        <strain evidence="5 6">NB22</strain>
    </source>
</reference>
<comment type="caution">
    <text evidence="5">The sequence shown here is derived from an EMBL/GenBank/DDBJ whole genome shotgun (WGS) entry which is preliminary data.</text>
</comment>
<dbReference type="PANTHER" id="PTHR39190">
    <property type="entry name" value="FLAGELLAR ASSEMBLY FACTOR FLIW"/>
    <property type="match status" value="1"/>
</dbReference>
<dbReference type="NCBIfam" id="NF009793">
    <property type="entry name" value="PRK13285.1-1"/>
    <property type="match status" value="1"/>
</dbReference>
<keyword evidence="1 4" id="KW-0963">Cytoplasm</keyword>
<keyword evidence="5" id="KW-0282">Flagellum</keyword>
<organism evidence="5 6">
    <name type="scientific">Robertmurraya kyonggiensis</name>
    <dbReference type="NCBI Taxonomy" id="1037680"/>
    <lineage>
        <taxon>Bacteria</taxon>
        <taxon>Bacillati</taxon>
        <taxon>Bacillota</taxon>
        <taxon>Bacilli</taxon>
        <taxon>Bacillales</taxon>
        <taxon>Bacillaceae</taxon>
        <taxon>Robertmurraya</taxon>
    </lineage>
</organism>
<keyword evidence="2 4" id="KW-1005">Bacterial flagellum biogenesis</keyword>
<dbReference type="HAMAP" id="MF_01185">
    <property type="entry name" value="FliW"/>
    <property type="match status" value="1"/>
</dbReference>
<evidence type="ECO:0000256" key="2">
    <source>
        <dbReference type="ARBA" id="ARBA00022795"/>
    </source>
</evidence>
<protein>
    <recommendedName>
        <fullName evidence="4">Flagellar assembly factor FliW</fullName>
    </recommendedName>
</protein>
<sequence length="146" mass="16536">MNIETKYQGNVEITEQDIWTFEAGIPGFPEENQYAILPLPDNNVYAILQSVQTAALGFVVANPFVFFKDYSFEIDDATIEQLGLEQETDATVYTILTIQDPFEKTTANLQAPLIMNTKNQKAKQLILNEGNYKTKHFILPEKVEKG</sequence>
<accession>A0A4U1D3Q9</accession>
<dbReference type="GO" id="GO:0006417">
    <property type="term" value="P:regulation of translation"/>
    <property type="evidence" value="ECO:0007669"/>
    <property type="project" value="UniProtKB-KW"/>
</dbReference>
<keyword evidence="5" id="KW-0969">Cilium</keyword>
<evidence type="ECO:0000256" key="3">
    <source>
        <dbReference type="ARBA" id="ARBA00022845"/>
    </source>
</evidence>
<evidence type="ECO:0000256" key="4">
    <source>
        <dbReference type="HAMAP-Rule" id="MF_01185"/>
    </source>
</evidence>
<evidence type="ECO:0000313" key="6">
    <source>
        <dbReference type="Proteomes" id="UP000307756"/>
    </source>
</evidence>
<dbReference type="SUPFAM" id="SSF141457">
    <property type="entry name" value="BH3618-like"/>
    <property type="match status" value="1"/>
</dbReference>
<evidence type="ECO:0000256" key="1">
    <source>
        <dbReference type="ARBA" id="ARBA00022490"/>
    </source>
</evidence>
<dbReference type="EMBL" id="SWBM01000002">
    <property type="protein sequence ID" value="TKC17035.1"/>
    <property type="molecule type" value="Genomic_DNA"/>
</dbReference>
<dbReference type="InterPro" id="IPR003775">
    <property type="entry name" value="Flagellar_assembly_factor_FliW"/>
</dbReference>
<keyword evidence="3 4" id="KW-0810">Translation regulation</keyword>